<evidence type="ECO:0000313" key="9">
    <source>
        <dbReference type="Proteomes" id="UP000053961"/>
    </source>
</evidence>
<dbReference type="InterPro" id="IPR008949">
    <property type="entry name" value="Isoprenoid_synthase_dom_sf"/>
</dbReference>
<dbReference type="PANTHER" id="PTHR12001">
    <property type="entry name" value="GERANYLGERANYL PYROPHOSPHATE SYNTHASE"/>
    <property type="match status" value="1"/>
</dbReference>
<dbReference type="PANTHER" id="PTHR12001:SF85">
    <property type="entry name" value="SHORT CHAIN ISOPRENYL DIPHOSPHATE SYNTHASE"/>
    <property type="match status" value="1"/>
</dbReference>
<dbReference type="CDD" id="cd00685">
    <property type="entry name" value="Trans_IPPS_HT"/>
    <property type="match status" value="1"/>
</dbReference>
<dbReference type="EMBL" id="LGFT01000003">
    <property type="protein sequence ID" value="KUK45439.1"/>
    <property type="molecule type" value="Genomic_DNA"/>
</dbReference>
<dbReference type="InterPro" id="IPR000092">
    <property type="entry name" value="Polyprenyl_synt"/>
</dbReference>
<keyword evidence="3 6" id="KW-0808">Transferase</keyword>
<keyword evidence="5" id="KW-0460">Magnesium</keyword>
<dbReference type="Proteomes" id="UP000057043">
    <property type="component" value="Unassembled WGS sequence"/>
</dbReference>
<dbReference type="PATRIC" id="fig|301375.6.peg.1478"/>
<evidence type="ECO:0000313" key="7">
    <source>
        <dbReference type="EMBL" id="KUK45439.1"/>
    </source>
</evidence>
<organism evidence="8 9">
    <name type="scientific">Methanothrix harundinacea</name>
    <dbReference type="NCBI Taxonomy" id="301375"/>
    <lineage>
        <taxon>Archaea</taxon>
        <taxon>Methanobacteriati</taxon>
        <taxon>Methanobacteriota</taxon>
        <taxon>Stenosarchaea group</taxon>
        <taxon>Methanomicrobia</taxon>
        <taxon>Methanotrichales</taxon>
        <taxon>Methanotrichaceae</taxon>
        <taxon>Methanothrix</taxon>
    </lineage>
</organism>
<accession>A0A101ILA3</accession>
<evidence type="ECO:0000313" key="8">
    <source>
        <dbReference type="EMBL" id="KUK97188.1"/>
    </source>
</evidence>
<dbReference type="SUPFAM" id="SSF48576">
    <property type="entry name" value="Terpenoid synthases"/>
    <property type="match status" value="1"/>
</dbReference>
<evidence type="ECO:0000256" key="5">
    <source>
        <dbReference type="ARBA" id="ARBA00022842"/>
    </source>
</evidence>
<dbReference type="Pfam" id="PF00348">
    <property type="entry name" value="polyprenyl_synt"/>
    <property type="match status" value="1"/>
</dbReference>
<protein>
    <submittedName>
        <fullName evidence="8">Farnesyl-diphosphate synthase/ geranylgeranyl-diphosphate synthase</fullName>
    </submittedName>
</protein>
<dbReference type="Proteomes" id="UP000053961">
    <property type="component" value="Unassembled WGS sequence"/>
</dbReference>
<comment type="cofactor">
    <cofactor evidence="1">
        <name>Mg(2+)</name>
        <dbReference type="ChEBI" id="CHEBI:18420"/>
    </cofactor>
</comment>
<evidence type="ECO:0000313" key="10">
    <source>
        <dbReference type="Proteomes" id="UP000057043"/>
    </source>
</evidence>
<dbReference type="Gene3D" id="1.10.600.10">
    <property type="entry name" value="Farnesyl Diphosphate Synthase"/>
    <property type="match status" value="1"/>
</dbReference>
<reference evidence="8" key="1">
    <citation type="journal article" date="2015" name="MBio">
        <title>Genome-resolved metagenomic analysis reveals roles for candidate phyla and other microbial community members in biogeochemical transformations in oil reservoirs.</title>
        <authorList>
            <person name="Hu P."/>
            <person name="Tom L."/>
            <person name="Singh A."/>
            <person name="Thomas B.C."/>
            <person name="Baker B.J."/>
            <person name="Piceno Y.M."/>
            <person name="Andersen G.L."/>
            <person name="Banfield J.F."/>
        </authorList>
    </citation>
    <scope>NUCLEOTIDE SEQUENCE [LARGE SCALE GENOMIC DNA]</scope>
    <source>
        <strain evidence="8">56_747</strain>
    </source>
</reference>
<comment type="similarity">
    <text evidence="2 6">Belongs to the FPP/GGPP synthase family.</text>
</comment>
<dbReference type="SFLD" id="SFLDG01017">
    <property type="entry name" value="Polyprenyl_Transferase_Like"/>
    <property type="match status" value="1"/>
</dbReference>
<dbReference type="GO" id="GO:0046872">
    <property type="term" value="F:metal ion binding"/>
    <property type="evidence" value="ECO:0007669"/>
    <property type="project" value="UniProtKB-KW"/>
</dbReference>
<evidence type="ECO:0000256" key="4">
    <source>
        <dbReference type="ARBA" id="ARBA00022723"/>
    </source>
</evidence>
<dbReference type="PROSITE" id="PS00444">
    <property type="entry name" value="POLYPRENYL_SYNTHASE_2"/>
    <property type="match status" value="1"/>
</dbReference>
<sequence>MVILDDELKARASMISEAIEDHLPVVHPRELYAAGRHLVDAGGKRLRPSMLLMAAEAVGGDPKVVVPAAVSIELVHNFTLIHDDIMDNAETRRGRPSVHVKWDEAGAILAGDTLYSKAFEILTAAEAPAPQDMVASVKMLARTCAYICEGQWLDMEFERRDRVTEAEYLEMIEKKTGVLYGAAAWMGARLSGAPEKQAEGLERFGRLVGMAFQIQDDVLDLTAPAKVLGKPRGGDLAEGKKTLIMIHAMAGGAEIEIFGKRNATGKEVESALEALRASGSIDYARSRAISLVEEGKEALAVLPDSDAKHLLLELADYMISRSY</sequence>
<name>A0A101ILA3_9EURY</name>
<dbReference type="InterPro" id="IPR033749">
    <property type="entry name" value="Polyprenyl_synt_CS"/>
</dbReference>
<evidence type="ECO:0000256" key="2">
    <source>
        <dbReference type="ARBA" id="ARBA00006706"/>
    </source>
</evidence>
<reference evidence="9 10" key="2">
    <citation type="journal article" date="2015" name="MBio">
        <title>Genome-Resolved Metagenomic Analysis Reveals Roles for Candidate Phyla and Other Microbial Community Members in Biogeochemical Transformations in Oil Reservoirs.</title>
        <authorList>
            <person name="Hu P."/>
            <person name="Tom L."/>
            <person name="Singh A."/>
            <person name="Thomas B.C."/>
            <person name="Baker B.J."/>
            <person name="Piceno Y.M."/>
            <person name="Andersen G.L."/>
            <person name="Banfield J.F."/>
        </authorList>
    </citation>
    <scope>NUCLEOTIDE SEQUENCE [LARGE SCALE GENOMIC DNA]</scope>
    <source>
        <strain evidence="7">57_489</strain>
    </source>
</reference>
<dbReference type="SFLD" id="SFLDS00005">
    <property type="entry name" value="Isoprenoid_Synthase_Type_I"/>
    <property type="match status" value="1"/>
</dbReference>
<dbReference type="GO" id="GO:0008299">
    <property type="term" value="P:isoprenoid biosynthetic process"/>
    <property type="evidence" value="ECO:0007669"/>
    <property type="project" value="InterPro"/>
</dbReference>
<keyword evidence="4" id="KW-0479">Metal-binding</keyword>
<dbReference type="GO" id="GO:0004659">
    <property type="term" value="F:prenyltransferase activity"/>
    <property type="evidence" value="ECO:0007669"/>
    <property type="project" value="InterPro"/>
</dbReference>
<evidence type="ECO:0000256" key="6">
    <source>
        <dbReference type="RuleBase" id="RU004466"/>
    </source>
</evidence>
<dbReference type="AlphaFoldDB" id="A0A101ILA3"/>
<dbReference type="PROSITE" id="PS00723">
    <property type="entry name" value="POLYPRENYL_SYNTHASE_1"/>
    <property type="match status" value="1"/>
</dbReference>
<gene>
    <name evidence="7" type="ORF">XD72_0217</name>
    <name evidence="8" type="ORF">XE07_0573</name>
</gene>
<proteinExistence type="inferred from homology"/>
<dbReference type="EMBL" id="LGHB01000004">
    <property type="protein sequence ID" value="KUK97188.1"/>
    <property type="molecule type" value="Genomic_DNA"/>
</dbReference>
<evidence type="ECO:0000256" key="1">
    <source>
        <dbReference type="ARBA" id="ARBA00001946"/>
    </source>
</evidence>
<comment type="caution">
    <text evidence="8">The sequence shown here is derived from an EMBL/GenBank/DDBJ whole genome shotgun (WGS) entry which is preliminary data.</text>
</comment>
<evidence type="ECO:0000256" key="3">
    <source>
        <dbReference type="ARBA" id="ARBA00022679"/>
    </source>
</evidence>